<dbReference type="PANTHER" id="PTHR36360">
    <property type="entry name" value="ACTIN T1-LIKE PROTEIN"/>
    <property type="match status" value="1"/>
</dbReference>
<dbReference type="EMBL" id="JACGWK010000008">
    <property type="protein sequence ID" value="KAL0338482.1"/>
    <property type="molecule type" value="Genomic_DNA"/>
</dbReference>
<evidence type="ECO:0000313" key="2">
    <source>
        <dbReference type="EMBL" id="KAL0338482.1"/>
    </source>
</evidence>
<gene>
    <name evidence="2" type="ORF">Sangu_1370300</name>
</gene>
<dbReference type="AlphaFoldDB" id="A0AAW2N4R2"/>
<keyword evidence="1" id="KW-0812">Transmembrane</keyword>
<organism evidence="2">
    <name type="scientific">Sesamum angustifolium</name>
    <dbReference type="NCBI Taxonomy" id="2727405"/>
    <lineage>
        <taxon>Eukaryota</taxon>
        <taxon>Viridiplantae</taxon>
        <taxon>Streptophyta</taxon>
        <taxon>Embryophyta</taxon>
        <taxon>Tracheophyta</taxon>
        <taxon>Spermatophyta</taxon>
        <taxon>Magnoliopsida</taxon>
        <taxon>eudicotyledons</taxon>
        <taxon>Gunneridae</taxon>
        <taxon>Pentapetalae</taxon>
        <taxon>asterids</taxon>
        <taxon>lamiids</taxon>
        <taxon>Lamiales</taxon>
        <taxon>Pedaliaceae</taxon>
        <taxon>Sesamum</taxon>
    </lineage>
</organism>
<keyword evidence="1" id="KW-1133">Transmembrane helix</keyword>
<proteinExistence type="predicted"/>
<name>A0AAW2N4R2_9LAMI</name>
<feature type="transmembrane region" description="Helical" evidence="1">
    <location>
        <begin position="26"/>
        <end position="44"/>
    </location>
</feature>
<keyword evidence="1" id="KW-0472">Membrane</keyword>
<reference evidence="2" key="2">
    <citation type="journal article" date="2024" name="Plant">
        <title>Genomic evolution and insights into agronomic trait innovations of Sesamum species.</title>
        <authorList>
            <person name="Miao H."/>
            <person name="Wang L."/>
            <person name="Qu L."/>
            <person name="Liu H."/>
            <person name="Sun Y."/>
            <person name="Le M."/>
            <person name="Wang Q."/>
            <person name="Wei S."/>
            <person name="Zheng Y."/>
            <person name="Lin W."/>
            <person name="Duan Y."/>
            <person name="Cao H."/>
            <person name="Xiong S."/>
            <person name="Wang X."/>
            <person name="Wei L."/>
            <person name="Li C."/>
            <person name="Ma Q."/>
            <person name="Ju M."/>
            <person name="Zhao R."/>
            <person name="Li G."/>
            <person name="Mu C."/>
            <person name="Tian Q."/>
            <person name="Mei H."/>
            <person name="Zhang T."/>
            <person name="Gao T."/>
            <person name="Zhang H."/>
        </authorList>
    </citation>
    <scope>NUCLEOTIDE SEQUENCE</scope>
    <source>
        <strain evidence="2">G01</strain>
    </source>
</reference>
<protein>
    <submittedName>
        <fullName evidence="2">Uncharacterized protein</fullName>
    </submittedName>
</protein>
<reference evidence="2" key="1">
    <citation type="submission" date="2020-06" db="EMBL/GenBank/DDBJ databases">
        <authorList>
            <person name="Li T."/>
            <person name="Hu X."/>
            <person name="Zhang T."/>
            <person name="Song X."/>
            <person name="Zhang H."/>
            <person name="Dai N."/>
            <person name="Sheng W."/>
            <person name="Hou X."/>
            <person name="Wei L."/>
        </authorList>
    </citation>
    <scope>NUCLEOTIDE SEQUENCE</scope>
    <source>
        <strain evidence="2">G01</strain>
        <tissue evidence="2">Leaf</tissue>
    </source>
</reference>
<dbReference type="PANTHER" id="PTHR36360:SF1">
    <property type="entry name" value="ACTIN T1-LIKE PROTEIN"/>
    <property type="match status" value="1"/>
</dbReference>
<sequence length="53" mass="6231">MEKYLGNAYRGDPGVPHADPERFMNIWIGSAAFSALTWFNPYMWQLSNQFKYI</sequence>
<accession>A0AAW2N4R2</accession>
<comment type="caution">
    <text evidence="2">The sequence shown here is derived from an EMBL/GenBank/DDBJ whole genome shotgun (WGS) entry which is preliminary data.</text>
</comment>
<evidence type="ECO:0000256" key="1">
    <source>
        <dbReference type="SAM" id="Phobius"/>
    </source>
</evidence>